<evidence type="ECO:0000313" key="6">
    <source>
        <dbReference type="EMBL" id="MBO1434655.1"/>
    </source>
</evidence>
<dbReference type="Gene3D" id="3.40.140.10">
    <property type="entry name" value="Cytidine Deaminase, domain 2"/>
    <property type="match status" value="1"/>
</dbReference>
<dbReference type="PANTHER" id="PTHR11086">
    <property type="entry name" value="DEOXYCYTIDYLATE DEAMINASE-RELATED"/>
    <property type="match status" value="1"/>
</dbReference>
<dbReference type="InterPro" id="IPR015517">
    <property type="entry name" value="dCMP_deaminase-rel"/>
</dbReference>
<feature type="domain" description="CMP/dCMP-type deaminase" evidence="5">
    <location>
        <begin position="5"/>
        <end position="144"/>
    </location>
</feature>
<proteinExistence type="inferred from homology"/>
<keyword evidence="4" id="KW-0862">Zinc</keyword>
<dbReference type="Pfam" id="PF00383">
    <property type="entry name" value="dCMP_cyt_deam_1"/>
    <property type="match status" value="1"/>
</dbReference>
<dbReference type="PANTHER" id="PTHR11086:SF18">
    <property type="entry name" value="DEOXYCYTIDYLATE DEAMINASE"/>
    <property type="match status" value="1"/>
</dbReference>
<dbReference type="InterPro" id="IPR002125">
    <property type="entry name" value="CMP_dCMP_dom"/>
</dbReference>
<evidence type="ECO:0000256" key="2">
    <source>
        <dbReference type="ARBA" id="ARBA00022723"/>
    </source>
</evidence>
<evidence type="ECO:0000313" key="7">
    <source>
        <dbReference type="Proteomes" id="UP000692816"/>
    </source>
</evidence>
<dbReference type="Proteomes" id="UP000692816">
    <property type="component" value="Unassembled WGS sequence"/>
</dbReference>
<evidence type="ECO:0000259" key="5">
    <source>
        <dbReference type="PROSITE" id="PS51747"/>
    </source>
</evidence>
<dbReference type="InterPro" id="IPR016192">
    <property type="entry name" value="APOBEC/CMP_deaminase_Zn-bd"/>
</dbReference>
<keyword evidence="7" id="KW-1185">Reference proteome</keyword>
<reference evidence="6" key="1">
    <citation type="journal article" date="2021" name="Int. J. Syst. Evol. Microbiol.">
        <title>Bradyrhizobium septentrionale sp. nov. (sv. septentrionale) and Bradyrhizobium quebecense sp. nov. (sv. septentrionale) associated with legumes native to Canada possess rearranged symbiosis genes and numerous insertion sequences.</title>
        <authorList>
            <person name="Bromfield E.S.P."/>
            <person name="Cloutier S."/>
        </authorList>
    </citation>
    <scope>NUCLEOTIDE SEQUENCE</scope>
    <source>
        <strain evidence="6">12S5</strain>
    </source>
</reference>
<protein>
    <recommendedName>
        <fullName evidence="5">CMP/dCMP-type deaminase domain-containing protein</fullName>
    </recommendedName>
</protein>
<sequence>MATSRQDRRLLQLCDEVRQSSHDPDRKVGAVIANAAGEVLAVGTNAPPATLGLSVAQSHEAVRRDSNWKYFVLEHAERNAIFDALNRGRSLRGATMYGTLFPCADCARAIVASGLTRLVVFGPGLDPIRDQKWLDHYRHAQRIFELAGLTVEMVDPDEMKSED</sequence>
<comment type="caution">
    <text evidence="6">The sequence shown here is derived from an EMBL/GenBank/DDBJ whole genome shotgun (WGS) entry which is preliminary data.</text>
</comment>
<organism evidence="6 7">
    <name type="scientific">Bradyrhizobium quebecense</name>
    <dbReference type="NCBI Taxonomy" id="2748629"/>
    <lineage>
        <taxon>Bacteria</taxon>
        <taxon>Pseudomonadati</taxon>
        <taxon>Pseudomonadota</taxon>
        <taxon>Alphaproteobacteria</taxon>
        <taxon>Hyphomicrobiales</taxon>
        <taxon>Nitrobacteraceae</taxon>
        <taxon>Bradyrhizobium</taxon>
    </lineage>
</organism>
<dbReference type="PROSITE" id="PS00903">
    <property type="entry name" value="CYT_DCMP_DEAMINASES_1"/>
    <property type="match status" value="1"/>
</dbReference>
<comment type="similarity">
    <text evidence="1">Belongs to the cytidine and deoxycytidylate deaminase family.</text>
</comment>
<gene>
    <name evidence="6" type="ORF">J4P68_35915</name>
</gene>
<evidence type="ECO:0000256" key="1">
    <source>
        <dbReference type="ARBA" id="ARBA00006576"/>
    </source>
</evidence>
<keyword evidence="3" id="KW-0378">Hydrolase</keyword>
<dbReference type="PROSITE" id="PS51747">
    <property type="entry name" value="CYT_DCMP_DEAMINASES_2"/>
    <property type="match status" value="1"/>
</dbReference>
<dbReference type="RefSeq" id="WP_207837830.1">
    <property type="nucleotide sequence ID" value="NZ_CP088282.1"/>
</dbReference>
<keyword evidence="2" id="KW-0479">Metal-binding</keyword>
<dbReference type="EMBL" id="JAGEPA010000001">
    <property type="protein sequence ID" value="MBO1434655.1"/>
    <property type="molecule type" value="Genomic_DNA"/>
</dbReference>
<accession>A0ABS3MT38</accession>
<name>A0ABS3MT38_9BRAD</name>
<evidence type="ECO:0000256" key="4">
    <source>
        <dbReference type="ARBA" id="ARBA00022833"/>
    </source>
</evidence>
<dbReference type="InterPro" id="IPR016193">
    <property type="entry name" value="Cytidine_deaminase-like"/>
</dbReference>
<dbReference type="SUPFAM" id="SSF53927">
    <property type="entry name" value="Cytidine deaminase-like"/>
    <property type="match status" value="1"/>
</dbReference>
<evidence type="ECO:0000256" key="3">
    <source>
        <dbReference type="ARBA" id="ARBA00022801"/>
    </source>
</evidence>